<dbReference type="NCBIfam" id="TIGR01868">
    <property type="entry name" value="casD_Cas5e"/>
    <property type="match status" value="1"/>
</dbReference>
<dbReference type="GO" id="GO:0043571">
    <property type="term" value="P:maintenance of CRISPR repeat elements"/>
    <property type="evidence" value="ECO:0007669"/>
    <property type="project" value="InterPro"/>
</dbReference>
<evidence type="ECO:0000313" key="3">
    <source>
        <dbReference type="Proteomes" id="UP000002710"/>
    </source>
</evidence>
<reference evidence="2 3" key="1">
    <citation type="journal article" date="2011" name="J. Bacteriol.">
        <title>Complete genome sequence and updated annotation of Desulfovibrio alaskensis G20.</title>
        <authorList>
            <person name="Hauser L.J."/>
            <person name="Land M.L."/>
            <person name="Brown S.D."/>
            <person name="Larimer F."/>
            <person name="Keller K.L."/>
            <person name="Rapp-Giles B.J."/>
            <person name="Price M.N."/>
            <person name="Lin M."/>
            <person name="Bruce D.C."/>
            <person name="Detter J.C."/>
            <person name="Tapia R."/>
            <person name="Han C.S."/>
            <person name="Goodwin L.A."/>
            <person name="Cheng J.F."/>
            <person name="Pitluck S."/>
            <person name="Copeland A."/>
            <person name="Lucas S."/>
            <person name="Nolan M."/>
            <person name="Lapidus A.L."/>
            <person name="Palumbo A.V."/>
            <person name="Wall J.D."/>
        </authorList>
    </citation>
    <scope>NUCLEOTIDE SEQUENCE [LARGE SCALE GENOMIC DNA]</scope>
    <source>
        <strain evidence="3">ATCC BAA 1058 / DSM 17464 / G20</strain>
    </source>
</reference>
<accession>Q314I4</accession>
<dbReference type="CDD" id="cd09756">
    <property type="entry name" value="Cas5_I-E"/>
    <property type="match status" value="1"/>
</dbReference>
<dbReference type="Proteomes" id="UP000002710">
    <property type="component" value="Chromosome"/>
</dbReference>
<name>Q314I4_OLEA2</name>
<protein>
    <submittedName>
        <fullName evidence="2">CRISPR-associated protein Cas5 family</fullName>
    </submittedName>
</protein>
<dbReference type="RefSeq" id="WP_011366914.1">
    <property type="nucleotide sequence ID" value="NC_007519.1"/>
</dbReference>
<dbReference type="GO" id="GO:0003723">
    <property type="term" value="F:RNA binding"/>
    <property type="evidence" value="ECO:0007669"/>
    <property type="project" value="InterPro"/>
</dbReference>
<dbReference type="Gene3D" id="3.30.70.2660">
    <property type="match status" value="1"/>
</dbReference>
<dbReference type="InterPro" id="IPR013422">
    <property type="entry name" value="CRISPR-assoc_prot_Cas5_N"/>
</dbReference>
<dbReference type="Pfam" id="PF09704">
    <property type="entry name" value="Cas_Cas5d"/>
    <property type="match status" value="1"/>
</dbReference>
<dbReference type="GO" id="GO:0051607">
    <property type="term" value="P:defense response to virus"/>
    <property type="evidence" value="ECO:0007669"/>
    <property type="project" value="UniProtKB-KW"/>
</dbReference>
<dbReference type="STRING" id="207559.Dde_0861"/>
<dbReference type="EMBL" id="CP000112">
    <property type="protein sequence ID" value="ABB37662.1"/>
    <property type="molecule type" value="Genomic_DNA"/>
</dbReference>
<dbReference type="InterPro" id="IPR010147">
    <property type="entry name" value="CRISPR-assoc_prot_CasD"/>
</dbReference>
<dbReference type="AlphaFoldDB" id="Q314I4"/>
<keyword evidence="3" id="KW-1185">Reference proteome</keyword>
<proteinExistence type="predicted"/>
<sequence>MAQYLTFQIYGPLQAYGTVAVGEIRPTSTMPTRSAVLGILAAAIGIRRDEETRLAELRDGYRVAVREDAPGKVMLDYHTIQTPGARGKRQLHCRRDELLLTEPNTILSRREYLMDALFTVCLWQANHTVPYSLQEIARALRSPRWTIGLGRKSCPPALPFAPKITDHTTPQEAVAAYPADKLVSAGLRSPQVMRMLLDTEGPHTDTETTVRDVPLHHGRRQFAERKVRELLVRKAATDEVPHVDE</sequence>
<evidence type="ECO:0000256" key="1">
    <source>
        <dbReference type="ARBA" id="ARBA00023118"/>
    </source>
</evidence>
<organism evidence="2 3">
    <name type="scientific">Oleidesulfovibrio alaskensis (strain ATCC BAA-1058 / DSM 17464 / G20)</name>
    <name type="common">Desulfovibrio alaskensis</name>
    <dbReference type="NCBI Taxonomy" id="207559"/>
    <lineage>
        <taxon>Bacteria</taxon>
        <taxon>Pseudomonadati</taxon>
        <taxon>Thermodesulfobacteriota</taxon>
        <taxon>Desulfovibrionia</taxon>
        <taxon>Desulfovibrionales</taxon>
        <taxon>Desulfovibrionaceae</taxon>
        <taxon>Oleidesulfovibrio</taxon>
    </lineage>
</organism>
<dbReference type="KEGG" id="dde:Dde_0861"/>
<dbReference type="eggNOG" id="ENOG502Z8QG">
    <property type="taxonomic scope" value="Bacteria"/>
</dbReference>
<keyword evidence="1" id="KW-0051">Antiviral defense</keyword>
<dbReference type="InterPro" id="IPR021124">
    <property type="entry name" value="CRISPR-assoc_prot_Cas5"/>
</dbReference>
<dbReference type="NCBIfam" id="TIGR02593">
    <property type="entry name" value="CRISPR_cas5"/>
    <property type="match status" value="1"/>
</dbReference>
<evidence type="ECO:0000313" key="2">
    <source>
        <dbReference type="EMBL" id="ABB37662.1"/>
    </source>
</evidence>
<gene>
    <name evidence="2" type="ordered locus">Dde_0861</name>
</gene>
<dbReference type="HOGENOM" id="CLU_084726_1_0_7"/>